<proteinExistence type="predicted"/>
<comment type="caution">
    <text evidence="12">The sequence shown here is derived from an EMBL/GenBank/DDBJ whole genome shotgun (WGS) entry which is preliminary data.</text>
</comment>
<dbReference type="Gene3D" id="3.90.1150.10">
    <property type="entry name" value="Aspartate Aminotransferase, domain 1"/>
    <property type="match status" value="1"/>
</dbReference>
<feature type="domain" description="Aminotransferase class I/classII large" evidence="11">
    <location>
        <begin position="59"/>
        <end position="341"/>
    </location>
</feature>
<comment type="pathway">
    <text evidence="3">Cofactor biosynthesis; adenosylcobalamin biosynthesis.</text>
</comment>
<accession>A0ABS1DA00</accession>
<dbReference type="InterPro" id="IPR004839">
    <property type="entry name" value="Aminotransferase_I/II_large"/>
</dbReference>
<dbReference type="CDD" id="cd00609">
    <property type="entry name" value="AAT_like"/>
    <property type="match status" value="1"/>
</dbReference>
<dbReference type="InterPro" id="IPR015424">
    <property type="entry name" value="PyrdxlP-dep_Trfase"/>
</dbReference>
<dbReference type="PANTHER" id="PTHR42885">
    <property type="entry name" value="HISTIDINOL-PHOSPHATE AMINOTRANSFERASE-RELATED"/>
    <property type="match status" value="1"/>
</dbReference>
<keyword evidence="7" id="KW-0456">Lyase</keyword>
<sequence length="351" mass="35883">MEGGNGGHDGPRVAHGGNLADARASYGTPEAGWLDLSTGINPHPYPLPELPRDLWTALPQADAEAALIQAAADAYGAPSAATVVPAPGTQALIQLLPRVLGSDRAAVVGPTYGEYAPAWRAAGATVEAVGDLEAGLTALAGAARPALVVCNPNNPDGRTWSPDRLIDLAGTLAAHGGTVVVDEAFADVVPEVSVTHAADRPGLVVLRSFGKFFGLAGLRLGFALAPGTLARAIGDALGPWAVAGPAIALGRTALADRAWQTAMRARLASEAGALDDLLAGAGLTPAGGTSLYRLVEHADAAGWHDRLARLGIWVRAFPDRPSRLRVGLPGDERGWQRLAAALGPARTQNSA</sequence>
<keyword evidence="5" id="KW-0169">Cobalamin biosynthesis</keyword>
<dbReference type="NCBIfam" id="TIGR01140">
    <property type="entry name" value="L_thr_O3P_dcar"/>
    <property type="match status" value="1"/>
</dbReference>
<organism evidence="12 13">
    <name type="scientific">Rhodovibrio sodomensis</name>
    <dbReference type="NCBI Taxonomy" id="1088"/>
    <lineage>
        <taxon>Bacteria</taxon>
        <taxon>Pseudomonadati</taxon>
        <taxon>Pseudomonadota</taxon>
        <taxon>Alphaproteobacteria</taxon>
        <taxon>Rhodospirillales</taxon>
        <taxon>Rhodovibrionaceae</taxon>
        <taxon>Rhodovibrio</taxon>
    </lineage>
</organism>
<evidence type="ECO:0000256" key="9">
    <source>
        <dbReference type="ARBA" id="ARBA00048531"/>
    </source>
</evidence>
<evidence type="ECO:0000256" key="7">
    <source>
        <dbReference type="ARBA" id="ARBA00023239"/>
    </source>
</evidence>
<gene>
    <name evidence="12" type="ORF">CKO28_04270</name>
</gene>
<keyword evidence="6" id="KW-0663">Pyridoxal phosphate</keyword>
<keyword evidence="13" id="KW-1185">Reference proteome</keyword>
<evidence type="ECO:0000313" key="13">
    <source>
        <dbReference type="Proteomes" id="UP001296873"/>
    </source>
</evidence>
<evidence type="ECO:0000313" key="12">
    <source>
        <dbReference type="EMBL" id="MBK1667258.1"/>
    </source>
</evidence>
<evidence type="ECO:0000256" key="3">
    <source>
        <dbReference type="ARBA" id="ARBA00004953"/>
    </source>
</evidence>
<evidence type="ECO:0000256" key="1">
    <source>
        <dbReference type="ARBA" id="ARBA00001933"/>
    </source>
</evidence>
<comment type="catalytic activity">
    <reaction evidence="9">
        <text>O-phospho-L-threonine + H(+) = (R)-1-aminopropan-2-yl phosphate + CO2</text>
        <dbReference type="Rhea" id="RHEA:11492"/>
        <dbReference type="ChEBI" id="CHEBI:15378"/>
        <dbReference type="ChEBI" id="CHEBI:16526"/>
        <dbReference type="ChEBI" id="CHEBI:58563"/>
        <dbReference type="ChEBI" id="CHEBI:58675"/>
        <dbReference type="EC" id="4.1.1.81"/>
    </reaction>
</comment>
<dbReference type="PROSITE" id="PS00105">
    <property type="entry name" value="AA_TRANSFER_CLASS_1"/>
    <property type="match status" value="1"/>
</dbReference>
<dbReference type="RefSeq" id="WP_200339323.1">
    <property type="nucleotide sequence ID" value="NZ_NRRL01000005.1"/>
</dbReference>
<comment type="function">
    <text evidence="2">Decarboxylates L-threonine-O-3-phosphate to yield (R)-1-amino-2-propanol O-2-phosphate, the precursor for the linkage between the nucleotide loop and the corrin ring in cobalamin.</text>
</comment>
<evidence type="ECO:0000256" key="10">
    <source>
        <dbReference type="SAM" id="MobiDB-lite"/>
    </source>
</evidence>
<dbReference type="InterPro" id="IPR005860">
    <property type="entry name" value="CobD"/>
</dbReference>
<dbReference type="EMBL" id="NRRL01000005">
    <property type="protein sequence ID" value="MBK1667258.1"/>
    <property type="molecule type" value="Genomic_DNA"/>
</dbReference>
<comment type="cofactor">
    <cofactor evidence="1">
        <name>pyridoxal 5'-phosphate</name>
        <dbReference type="ChEBI" id="CHEBI:597326"/>
    </cofactor>
</comment>
<feature type="region of interest" description="Disordered" evidence="10">
    <location>
        <begin position="1"/>
        <end position="20"/>
    </location>
</feature>
<protein>
    <recommendedName>
        <fullName evidence="4">threonine-phosphate decarboxylase</fullName>
        <ecNumber evidence="4">4.1.1.81</ecNumber>
    </recommendedName>
    <alternativeName>
        <fullName evidence="8">L-threonine-O-3-phosphate decarboxylase</fullName>
    </alternativeName>
</protein>
<dbReference type="Pfam" id="PF00155">
    <property type="entry name" value="Aminotran_1_2"/>
    <property type="match status" value="1"/>
</dbReference>
<dbReference type="Gene3D" id="3.40.640.10">
    <property type="entry name" value="Type I PLP-dependent aspartate aminotransferase-like (Major domain)"/>
    <property type="match status" value="1"/>
</dbReference>
<evidence type="ECO:0000259" key="11">
    <source>
        <dbReference type="Pfam" id="PF00155"/>
    </source>
</evidence>
<evidence type="ECO:0000256" key="4">
    <source>
        <dbReference type="ARBA" id="ARBA00012285"/>
    </source>
</evidence>
<evidence type="ECO:0000256" key="2">
    <source>
        <dbReference type="ARBA" id="ARBA00003444"/>
    </source>
</evidence>
<dbReference type="InterPro" id="IPR015422">
    <property type="entry name" value="PyrdxlP-dep_Trfase_small"/>
</dbReference>
<evidence type="ECO:0000256" key="5">
    <source>
        <dbReference type="ARBA" id="ARBA00022573"/>
    </source>
</evidence>
<dbReference type="InterPro" id="IPR015421">
    <property type="entry name" value="PyrdxlP-dep_Trfase_major"/>
</dbReference>
<dbReference type="PANTHER" id="PTHR42885:SF1">
    <property type="entry name" value="THREONINE-PHOSPHATE DECARBOXYLASE"/>
    <property type="match status" value="1"/>
</dbReference>
<dbReference type="InterPro" id="IPR004838">
    <property type="entry name" value="NHTrfase_class1_PyrdxlP-BS"/>
</dbReference>
<reference evidence="12 13" key="1">
    <citation type="journal article" date="2020" name="Microorganisms">
        <title>Osmotic Adaptation and Compatible Solute Biosynthesis of Phototrophic Bacteria as Revealed from Genome Analyses.</title>
        <authorList>
            <person name="Imhoff J.F."/>
            <person name="Rahn T."/>
            <person name="Kunzel S."/>
            <person name="Keller A."/>
            <person name="Neulinger S.C."/>
        </authorList>
    </citation>
    <scope>NUCLEOTIDE SEQUENCE [LARGE SCALE GENOMIC DNA]</scope>
    <source>
        <strain evidence="12 13">DSM 9895</strain>
    </source>
</reference>
<dbReference type="EC" id="4.1.1.81" evidence="4"/>
<name>A0ABS1DA00_9PROT</name>
<dbReference type="Proteomes" id="UP001296873">
    <property type="component" value="Unassembled WGS sequence"/>
</dbReference>
<evidence type="ECO:0000256" key="6">
    <source>
        <dbReference type="ARBA" id="ARBA00022898"/>
    </source>
</evidence>
<evidence type="ECO:0000256" key="8">
    <source>
        <dbReference type="ARBA" id="ARBA00029996"/>
    </source>
</evidence>
<dbReference type="SUPFAM" id="SSF53383">
    <property type="entry name" value="PLP-dependent transferases"/>
    <property type="match status" value="1"/>
</dbReference>